<evidence type="ECO:0000313" key="3">
    <source>
        <dbReference type="EMBL" id="KAK0753726.1"/>
    </source>
</evidence>
<protein>
    <recommendedName>
        <fullName evidence="2">F-box domain-containing protein</fullName>
    </recommendedName>
</protein>
<dbReference type="EMBL" id="JAUKUD010000001">
    <property type="protein sequence ID" value="KAK0753726.1"/>
    <property type="molecule type" value="Genomic_DNA"/>
</dbReference>
<gene>
    <name evidence="3" type="ORF">B0T18DRAFT_397714</name>
</gene>
<accession>A0AA40FAJ9</accession>
<dbReference type="InterPro" id="IPR036047">
    <property type="entry name" value="F-box-like_dom_sf"/>
</dbReference>
<dbReference type="InterPro" id="IPR001810">
    <property type="entry name" value="F-box_dom"/>
</dbReference>
<dbReference type="Proteomes" id="UP001172155">
    <property type="component" value="Unassembled WGS sequence"/>
</dbReference>
<proteinExistence type="predicted"/>
<feature type="compositionally biased region" description="Basic and acidic residues" evidence="1">
    <location>
        <begin position="288"/>
        <end position="300"/>
    </location>
</feature>
<dbReference type="AlphaFoldDB" id="A0AA40FAJ9"/>
<name>A0AA40FAJ9_9PEZI</name>
<dbReference type="SUPFAM" id="SSF81383">
    <property type="entry name" value="F-box domain"/>
    <property type="match status" value="1"/>
</dbReference>
<evidence type="ECO:0000313" key="4">
    <source>
        <dbReference type="Proteomes" id="UP001172155"/>
    </source>
</evidence>
<evidence type="ECO:0000259" key="2">
    <source>
        <dbReference type="PROSITE" id="PS50181"/>
    </source>
</evidence>
<dbReference type="PROSITE" id="PS50181">
    <property type="entry name" value="FBOX"/>
    <property type="match status" value="1"/>
</dbReference>
<comment type="caution">
    <text evidence="3">The sequence shown here is derived from an EMBL/GenBank/DDBJ whole genome shotgun (WGS) entry which is preliminary data.</text>
</comment>
<keyword evidence="4" id="KW-1185">Reference proteome</keyword>
<dbReference type="Pfam" id="PF00646">
    <property type="entry name" value="F-box"/>
    <property type="match status" value="1"/>
</dbReference>
<evidence type="ECO:0000256" key="1">
    <source>
        <dbReference type="SAM" id="MobiDB-lite"/>
    </source>
</evidence>
<feature type="region of interest" description="Disordered" evidence="1">
    <location>
        <begin position="275"/>
        <end position="300"/>
    </location>
</feature>
<sequence length="300" mass="34091">MPRAGLPALLTLPLSAFRTRLPLDNHLQLSPAHQPLGALSTLPPELLHQVLSNLSIPTLTAFRRVNRLARATVNTLPAYASLINSHEDIVRAVIAANATFYTCNDLQAEIQSSACRKCGAEATHLYLITCRLVCHRCFTSGWRRDVPPSRLIPTARAKYGAEYPYPCLVDPDWHPGGGMLRAFEDYVPLQEEHVLWHCKQLEITREELREVPHALSLPGGYWDGKKMVSTGPRVRLYDTKTLLGRYEMGKCRCMRNWMDVMRRYQAVVALEETEKEREGDKPIGAAKDPFEPSYRDYHWN</sequence>
<organism evidence="3 4">
    <name type="scientific">Schizothecium vesticola</name>
    <dbReference type="NCBI Taxonomy" id="314040"/>
    <lineage>
        <taxon>Eukaryota</taxon>
        <taxon>Fungi</taxon>
        <taxon>Dikarya</taxon>
        <taxon>Ascomycota</taxon>
        <taxon>Pezizomycotina</taxon>
        <taxon>Sordariomycetes</taxon>
        <taxon>Sordariomycetidae</taxon>
        <taxon>Sordariales</taxon>
        <taxon>Schizotheciaceae</taxon>
        <taxon>Schizothecium</taxon>
    </lineage>
</organism>
<feature type="domain" description="F-box" evidence="2">
    <location>
        <begin position="36"/>
        <end position="82"/>
    </location>
</feature>
<reference evidence="3" key="1">
    <citation type="submission" date="2023-06" db="EMBL/GenBank/DDBJ databases">
        <title>Genome-scale phylogeny and comparative genomics of the fungal order Sordariales.</title>
        <authorList>
            <consortium name="Lawrence Berkeley National Laboratory"/>
            <person name="Hensen N."/>
            <person name="Bonometti L."/>
            <person name="Westerberg I."/>
            <person name="Brannstrom I.O."/>
            <person name="Guillou S."/>
            <person name="Cros-Aarteil S."/>
            <person name="Calhoun S."/>
            <person name="Haridas S."/>
            <person name="Kuo A."/>
            <person name="Mondo S."/>
            <person name="Pangilinan J."/>
            <person name="Riley R."/>
            <person name="LaButti K."/>
            <person name="Andreopoulos B."/>
            <person name="Lipzen A."/>
            <person name="Chen C."/>
            <person name="Yanf M."/>
            <person name="Daum C."/>
            <person name="Ng V."/>
            <person name="Clum A."/>
            <person name="Steindorff A."/>
            <person name="Ohm R."/>
            <person name="Martin F."/>
            <person name="Silar P."/>
            <person name="Natvig D."/>
            <person name="Lalanne C."/>
            <person name="Gautier V."/>
            <person name="Ament-velasquez S.L."/>
            <person name="Kruys A."/>
            <person name="Hutchinson M.I."/>
            <person name="Powell A.J."/>
            <person name="Barry K."/>
            <person name="Miller A.N."/>
            <person name="Grigoriev I.V."/>
            <person name="Debuchy R."/>
            <person name="Gladieux P."/>
            <person name="Thoren M.H."/>
            <person name="Johannesson H."/>
        </authorList>
    </citation>
    <scope>NUCLEOTIDE SEQUENCE</scope>
    <source>
        <strain evidence="3">SMH3187-1</strain>
    </source>
</reference>